<dbReference type="AlphaFoldDB" id="A0A3M9XP29"/>
<organism evidence="1 2">
    <name type="scientific">Methylocystis hirsuta</name>
    <dbReference type="NCBI Taxonomy" id="369798"/>
    <lineage>
        <taxon>Bacteria</taxon>
        <taxon>Pseudomonadati</taxon>
        <taxon>Pseudomonadota</taxon>
        <taxon>Alphaproteobacteria</taxon>
        <taxon>Hyphomicrobiales</taxon>
        <taxon>Methylocystaceae</taxon>
        <taxon>Methylocystis</taxon>
    </lineage>
</organism>
<sequence>MGPAPMIMIVEMSVLFGMPPQLSSARQRSFALMPRSAVRRVSKQEGEICPAVSSSLEMATAPPPQDEETFRLLPGARRAGGERA</sequence>
<dbReference type="EMBL" id="QWDD01000001">
    <property type="protein sequence ID" value="RNJ50077.1"/>
    <property type="molecule type" value="Genomic_DNA"/>
</dbReference>
<reference evidence="1 2" key="1">
    <citation type="submission" date="2018-08" db="EMBL/GenBank/DDBJ databases">
        <title>Genome sequence of Methylocystis hirsuta CSC1, a methanotroph able to accumulate PHAs.</title>
        <authorList>
            <person name="Bordel S."/>
            <person name="Rodriguez E."/>
            <person name="Gancedo J."/>
            <person name="Munoz R."/>
        </authorList>
    </citation>
    <scope>NUCLEOTIDE SEQUENCE [LARGE SCALE GENOMIC DNA]</scope>
    <source>
        <strain evidence="1 2">CSC1</strain>
    </source>
</reference>
<evidence type="ECO:0000313" key="1">
    <source>
        <dbReference type="EMBL" id="RNJ50077.1"/>
    </source>
</evidence>
<evidence type="ECO:0000313" key="2">
    <source>
        <dbReference type="Proteomes" id="UP000268623"/>
    </source>
</evidence>
<proteinExistence type="predicted"/>
<accession>A0A3M9XP29</accession>
<keyword evidence="2" id="KW-1185">Reference proteome</keyword>
<comment type="caution">
    <text evidence="1">The sequence shown here is derived from an EMBL/GenBank/DDBJ whole genome shotgun (WGS) entry which is preliminary data.</text>
</comment>
<dbReference type="Proteomes" id="UP000268623">
    <property type="component" value="Unassembled WGS sequence"/>
</dbReference>
<protein>
    <submittedName>
        <fullName evidence="1">Uncharacterized protein</fullName>
    </submittedName>
</protein>
<name>A0A3M9XP29_9HYPH</name>
<gene>
    <name evidence="1" type="ORF">D1O30_11170</name>
</gene>